<dbReference type="AlphaFoldDB" id="K1RZZ8"/>
<dbReference type="PANTHER" id="PTHR13696:SF52">
    <property type="entry name" value="PARA FAMILY PROTEIN CT_582"/>
    <property type="match status" value="1"/>
</dbReference>
<dbReference type="PANTHER" id="PTHR13696">
    <property type="entry name" value="P-LOOP CONTAINING NUCLEOSIDE TRIPHOSPHATE HYDROLASE"/>
    <property type="match status" value="1"/>
</dbReference>
<gene>
    <name evidence="2" type="ORF">OBE_13839</name>
</gene>
<evidence type="ECO:0000259" key="1">
    <source>
        <dbReference type="Pfam" id="PF13614"/>
    </source>
</evidence>
<dbReference type="SUPFAM" id="SSF52540">
    <property type="entry name" value="P-loop containing nucleoside triphosphate hydrolases"/>
    <property type="match status" value="1"/>
</dbReference>
<dbReference type="CDD" id="cd02042">
    <property type="entry name" value="ParAB_family"/>
    <property type="match status" value="1"/>
</dbReference>
<accession>K1RZZ8</accession>
<reference evidence="2" key="1">
    <citation type="journal article" date="2013" name="Environ. Microbiol.">
        <title>Microbiota from the distal guts of lean and obese adolescents exhibit partial functional redundancy besides clear differences in community structure.</title>
        <authorList>
            <person name="Ferrer M."/>
            <person name="Ruiz A."/>
            <person name="Lanza F."/>
            <person name="Haange S.B."/>
            <person name="Oberbach A."/>
            <person name="Till H."/>
            <person name="Bargiela R."/>
            <person name="Campoy C."/>
            <person name="Segura M.T."/>
            <person name="Richter M."/>
            <person name="von Bergen M."/>
            <person name="Seifert J."/>
            <person name="Suarez A."/>
        </authorList>
    </citation>
    <scope>NUCLEOTIDE SEQUENCE</scope>
</reference>
<feature type="non-terminal residue" evidence="2">
    <location>
        <position position="77"/>
    </location>
</feature>
<dbReference type="EMBL" id="AJWZ01009557">
    <property type="protein sequence ID" value="EKC50978.1"/>
    <property type="molecule type" value="Genomic_DNA"/>
</dbReference>
<name>K1RZZ8_9ZZZZ</name>
<organism evidence="2">
    <name type="scientific">human gut metagenome</name>
    <dbReference type="NCBI Taxonomy" id="408170"/>
    <lineage>
        <taxon>unclassified sequences</taxon>
        <taxon>metagenomes</taxon>
        <taxon>organismal metagenomes</taxon>
    </lineage>
</organism>
<dbReference type="InterPro" id="IPR027417">
    <property type="entry name" value="P-loop_NTPase"/>
</dbReference>
<sequence>MRTILIANQKGGVGKTSTATAIANVLQTKGYKVLFIDADPQCNSTNTYRANTGDGITTLYDVILEEENPVDINEAIQ</sequence>
<dbReference type="InterPro" id="IPR050678">
    <property type="entry name" value="DNA_Partitioning_ATPase"/>
</dbReference>
<evidence type="ECO:0000313" key="2">
    <source>
        <dbReference type="EMBL" id="EKC50978.1"/>
    </source>
</evidence>
<comment type="caution">
    <text evidence="2">The sequence shown here is derived from an EMBL/GenBank/DDBJ whole genome shotgun (WGS) entry which is preliminary data.</text>
</comment>
<dbReference type="Pfam" id="PF13614">
    <property type="entry name" value="AAA_31"/>
    <property type="match status" value="1"/>
</dbReference>
<dbReference type="InterPro" id="IPR025669">
    <property type="entry name" value="AAA_dom"/>
</dbReference>
<feature type="domain" description="AAA" evidence="1">
    <location>
        <begin position="1"/>
        <end position="68"/>
    </location>
</feature>
<protein>
    <submittedName>
        <fullName evidence="2">Cobyrinic acid ac-diamide synthase</fullName>
    </submittedName>
</protein>
<proteinExistence type="predicted"/>
<dbReference type="Gene3D" id="3.40.50.300">
    <property type="entry name" value="P-loop containing nucleotide triphosphate hydrolases"/>
    <property type="match status" value="1"/>
</dbReference>